<protein>
    <recommendedName>
        <fullName evidence="3">EF-hand domain-containing protein</fullName>
    </recommendedName>
</protein>
<feature type="region of interest" description="Disordered" evidence="2">
    <location>
        <begin position="402"/>
        <end position="428"/>
    </location>
</feature>
<accession>A0A813EWL4</accession>
<dbReference type="EMBL" id="CAJNNV010015089">
    <property type="protein sequence ID" value="CAE8603162.1"/>
    <property type="molecule type" value="Genomic_DNA"/>
</dbReference>
<name>A0A813EWL4_POLGL</name>
<dbReference type="PROSITE" id="PS50222">
    <property type="entry name" value="EF_HAND_2"/>
    <property type="match status" value="2"/>
</dbReference>
<evidence type="ECO:0000313" key="4">
    <source>
        <dbReference type="EMBL" id="CAE8603162.1"/>
    </source>
</evidence>
<evidence type="ECO:0000259" key="3">
    <source>
        <dbReference type="PROSITE" id="PS50222"/>
    </source>
</evidence>
<dbReference type="SMART" id="SM00054">
    <property type="entry name" value="EFh"/>
    <property type="match status" value="2"/>
</dbReference>
<dbReference type="InterPro" id="IPR002048">
    <property type="entry name" value="EF_hand_dom"/>
</dbReference>
<comment type="caution">
    <text evidence="4">The sequence shown here is derived from an EMBL/GenBank/DDBJ whole genome shotgun (WGS) entry which is preliminary data.</text>
</comment>
<dbReference type="InterPro" id="IPR011992">
    <property type="entry name" value="EF-hand-dom_pair"/>
</dbReference>
<gene>
    <name evidence="4" type="ORF">PGLA1383_LOCUS21383</name>
</gene>
<dbReference type="OrthoDB" id="10671323at2759"/>
<dbReference type="AlphaFoldDB" id="A0A813EWL4"/>
<dbReference type="SUPFAM" id="SSF47473">
    <property type="entry name" value="EF-hand"/>
    <property type="match status" value="1"/>
</dbReference>
<organism evidence="4 5">
    <name type="scientific">Polarella glacialis</name>
    <name type="common">Dinoflagellate</name>
    <dbReference type="NCBI Taxonomy" id="89957"/>
    <lineage>
        <taxon>Eukaryota</taxon>
        <taxon>Sar</taxon>
        <taxon>Alveolata</taxon>
        <taxon>Dinophyceae</taxon>
        <taxon>Suessiales</taxon>
        <taxon>Suessiaceae</taxon>
        <taxon>Polarella</taxon>
    </lineage>
</organism>
<dbReference type="Gene3D" id="1.10.238.10">
    <property type="entry name" value="EF-hand"/>
    <property type="match status" value="1"/>
</dbReference>
<dbReference type="InterPro" id="IPR018247">
    <property type="entry name" value="EF_Hand_1_Ca_BS"/>
</dbReference>
<reference evidence="4" key="1">
    <citation type="submission" date="2021-02" db="EMBL/GenBank/DDBJ databases">
        <authorList>
            <person name="Dougan E. K."/>
            <person name="Rhodes N."/>
            <person name="Thang M."/>
            <person name="Chan C."/>
        </authorList>
    </citation>
    <scope>NUCLEOTIDE SEQUENCE</scope>
</reference>
<evidence type="ECO:0000256" key="1">
    <source>
        <dbReference type="ARBA" id="ARBA00022837"/>
    </source>
</evidence>
<keyword evidence="5" id="KW-1185">Reference proteome</keyword>
<dbReference type="Pfam" id="PF13499">
    <property type="entry name" value="EF-hand_7"/>
    <property type="match status" value="1"/>
</dbReference>
<dbReference type="GO" id="GO:0005509">
    <property type="term" value="F:calcium ion binding"/>
    <property type="evidence" value="ECO:0007669"/>
    <property type="project" value="InterPro"/>
</dbReference>
<proteinExistence type="predicted"/>
<dbReference type="Proteomes" id="UP000654075">
    <property type="component" value="Unassembled WGS sequence"/>
</dbReference>
<evidence type="ECO:0000256" key="2">
    <source>
        <dbReference type="SAM" id="MobiDB-lite"/>
    </source>
</evidence>
<sequence>MAADGGEGAAAESTWKWQQTEVIAGNAPVLLEDLPSQLERGEVPHFLSPYGYEAKDAAEWLQWKAVPELSLEVTGYKKVNGHTYYQVECALAKAGSWHSPYLSWRSLRRLSHLRDGLHDAVKRELGPAYKVQFAGVPFASRLAMAGTTARLTSWCRTLAYALNSKKAPPSVAATTLQLLGAPDAAEATARAVGEQVEADLGRQDLPDELNPFSEEVCNYPIAPPRKRRGPTDGSGSDVGRFEDEELDLDLGSSEEDGAFALVSNHLSANPFVEPEAETSFVAAAGNAVARDQQAVAASGTDAHHIVWAKKMLQNDAELHDLCDRAFAAADEDNSGSLDVDETVELVFKICLEMSIKLPTKEKIAELVTVCDKSKDGALQMNEFRTAFKAVLKSCMHEAQKEDAEAAAAKADADPDPNTDGAANAPFAD</sequence>
<feature type="domain" description="EF-hand" evidence="3">
    <location>
        <begin position="317"/>
        <end position="352"/>
    </location>
</feature>
<evidence type="ECO:0000313" key="5">
    <source>
        <dbReference type="Proteomes" id="UP000654075"/>
    </source>
</evidence>
<dbReference type="PROSITE" id="PS00018">
    <property type="entry name" value="EF_HAND_1"/>
    <property type="match status" value="1"/>
</dbReference>
<feature type="domain" description="EF-hand" evidence="3">
    <location>
        <begin position="358"/>
        <end position="393"/>
    </location>
</feature>
<keyword evidence="1" id="KW-0106">Calcium</keyword>
<feature type="region of interest" description="Disordered" evidence="2">
    <location>
        <begin position="218"/>
        <end position="240"/>
    </location>
</feature>